<sequence length="301" mass="30376">MSMDIVTTAPANESARSAISWAAIIAGALAAAALTLVLLLVGSGLGLTMVSPWAGQNSSLTTIGASAAAWLVVVSWLSSLIGGYITGRLRTKWVGIHTDETFFRDTAHGFLSWSLATLFVAWLMSSTLASILGAGTQAAAAAVGATGAAATTAATSAATAGGGPDLSIRYFTDTLLRPGSTPTPPPNSGDNEAVAAEVGRILLQSAAAGEVSADDRAYLNRVVAARTGLSEADATARVDQVLTRMNEAKVKTQQAADTARKTAATAALLGALALVVGAFIASAAAAFGGRLRDDEQTVTVK</sequence>
<keyword evidence="1" id="KW-1133">Transmembrane helix</keyword>
<dbReference type="AlphaFoldDB" id="A0A2T5B5B4"/>
<dbReference type="EMBL" id="PZZZ01000005">
    <property type="protein sequence ID" value="PTM94175.1"/>
    <property type="molecule type" value="Genomic_DNA"/>
</dbReference>
<gene>
    <name evidence="2" type="ORF">C7449_10574</name>
</gene>
<feature type="transmembrane region" description="Helical" evidence="1">
    <location>
        <begin position="67"/>
        <end position="89"/>
    </location>
</feature>
<accession>A0A2T5B5B4</accession>
<dbReference type="OrthoDB" id="7032238at2"/>
<dbReference type="RefSeq" id="WP_108003293.1">
    <property type="nucleotide sequence ID" value="NZ_JBHEEX010000003.1"/>
</dbReference>
<evidence type="ECO:0000313" key="2">
    <source>
        <dbReference type="EMBL" id="PTM94175.1"/>
    </source>
</evidence>
<keyword evidence="1" id="KW-0812">Transmembrane</keyword>
<evidence type="ECO:0000313" key="3">
    <source>
        <dbReference type="Proteomes" id="UP000241247"/>
    </source>
</evidence>
<evidence type="ECO:0008006" key="4">
    <source>
        <dbReference type="Google" id="ProtNLM"/>
    </source>
</evidence>
<dbReference type="Proteomes" id="UP000241247">
    <property type="component" value="Unassembled WGS sequence"/>
</dbReference>
<organism evidence="2 3">
    <name type="scientific">Mycoplana dimorpha</name>
    <dbReference type="NCBI Taxonomy" id="28320"/>
    <lineage>
        <taxon>Bacteria</taxon>
        <taxon>Pseudomonadati</taxon>
        <taxon>Pseudomonadota</taxon>
        <taxon>Alphaproteobacteria</taxon>
        <taxon>Hyphomicrobiales</taxon>
        <taxon>Rhizobiaceae</taxon>
        <taxon>Mycoplana</taxon>
    </lineage>
</organism>
<evidence type="ECO:0000256" key="1">
    <source>
        <dbReference type="SAM" id="Phobius"/>
    </source>
</evidence>
<feature type="transmembrane region" description="Helical" evidence="1">
    <location>
        <begin position="21"/>
        <end position="47"/>
    </location>
</feature>
<feature type="transmembrane region" description="Helical" evidence="1">
    <location>
        <begin position="138"/>
        <end position="160"/>
    </location>
</feature>
<protein>
    <recommendedName>
        <fullName evidence="4">Transmembrane protein</fullName>
    </recommendedName>
</protein>
<feature type="transmembrane region" description="Helical" evidence="1">
    <location>
        <begin position="266"/>
        <end position="287"/>
    </location>
</feature>
<reference evidence="2 3" key="1">
    <citation type="submission" date="2018-04" db="EMBL/GenBank/DDBJ databases">
        <title>Genomic Encyclopedia of Type Strains, Phase IV (KMG-IV): sequencing the most valuable type-strain genomes for metagenomic binning, comparative biology and taxonomic classification.</title>
        <authorList>
            <person name="Goeker M."/>
        </authorList>
    </citation>
    <scope>NUCLEOTIDE SEQUENCE [LARGE SCALE GENOMIC DNA]</scope>
    <source>
        <strain evidence="2 3">DSM 7138</strain>
    </source>
</reference>
<feature type="transmembrane region" description="Helical" evidence="1">
    <location>
        <begin position="110"/>
        <end position="132"/>
    </location>
</feature>
<keyword evidence="3" id="KW-1185">Reference proteome</keyword>
<comment type="caution">
    <text evidence="2">The sequence shown here is derived from an EMBL/GenBank/DDBJ whole genome shotgun (WGS) entry which is preliminary data.</text>
</comment>
<keyword evidence="1" id="KW-0472">Membrane</keyword>
<proteinExistence type="predicted"/>
<name>A0A2T5B5B4_MYCDI</name>